<dbReference type="AlphaFoldDB" id="A0AAW2LG56"/>
<feature type="region of interest" description="Disordered" evidence="1">
    <location>
        <begin position="52"/>
        <end position="79"/>
    </location>
</feature>
<organism evidence="2">
    <name type="scientific">Sesamum angustifolium</name>
    <dbReference type="NCBI Taxonomy" id="2727405"/>
    <lineage>
        <taxon>Eukaryota</taxon>
        <taxon>Viridiplantae</taxon>
        <taxon>Streptophyta</taxon>
        <taxon>Embryophyta</taxon>
        <taxon>Tracheophyta</taxon>
        <taxon>Spermatophyta</taxon>
        <taxon>Magnoliopsida</taxon>
        <taxon>eudicotyledons</taxon>
        <taxon>Gunneridae</taxon>
        <taxon>Pentapetalae</taxon>
        <taxon>asterids</taxon>
        <taxon>lamiids</taxon>
        <taxon>Lamiales</taxon>
        <taxon>Pedaliaceae</taxon>
        <taxon>Sesamum</taxon>
    </lineage>
</organism>
<protein>
    <submittedName>
        <fullName evidence="2">Uncharacterized protein</fullName>
    </submittedName>
</protein>
<gene>
    <name evidence="2" type="ORF">Sangu_2152300</name>
</gene>
<name>A0AAW2LG56_9LAMI</name>
<proteinExistence type="predicted"/>
<reference evidence="2" key="1">
    <citation type="submission" date="2020-06" db="EMBL/GenBank/DDBJ databases">
        <authorList>
            <person name="Li T."/>
            <person name="Hu X."/>
            <person name="Zhang T."/>
            <person name="Song X."/>
            <person name="Zhang H."/>
            <person name="Dai N."/>
            <person name="Sheng W."/>
            <person name="Hou X."/>
            <person name="Wei L."/>
        </authorList>
    </citation>
    <scope>NUCLEOTIDE SEQUENCE</scope>
    <source>
        <strain evidence="2">G01</strain>
        <tissue evidence="2">Leaf</tissue>
    </source>
</reference>
<evidence type="ECO:0000256" key="1">
    <source>
        <dbReference type="SAM" id="MobiDB-lite"/>
    </source>
</evidence>
<comment type="caution">
    <text evidence="2">The sequence shown here is derived from an EMBL/GenBank/DDBJ whole genome shotgun (WGS) entry which is preliminary data.</text>
</comment>
<feature type="compositionally biased region" description="Low complexity" evidence="1">
    <location>
        <begin position="52"/>
        <end position="61"/>
    </location>
</feature>
<sequence length="79" mass="8453">MEAHAPNPVHDSIASLTVALQESQFTVDACFASVMATIDEVRRQISLTFPQPLNSPTSLFPPLSPPIPSLAVSTPKPLQ</sequence>
<dbReference type="EMBL" id="JACGWK010000014">
    <property type="protein sequence ID" value="KAL0317380.1"/>
    <property type="molecule type" value="Genomic_DNA"/>
</dbReference>
<reference evidence="2" key="2">
    <citation type="journal article" date="2024" name="Plant">
        <title>Genomic evolution and insights into agronomic trait innovations of Sesamum species.</title>
        <authorList>
            <person name="Miao H."/>
            <person name="Wang L."/>
            <person name="Qu L."/>
            <person name="Liu H."/>
            <person name="Sun Y."/>
            <person name="Le M."/>
            <person name="Wang Q."/>
            <person name="Wei S."/>
            <person name="Zheng Y."/>
            <person name="Lin W."/>
            <person name="Duan Y."/>
            <person name="Cao H."/>
            <person name="Xiong S."/>
            <person name="Wang X."/>
            <person name="Wei L."/>
            <person name="Li C."/>
            <person name="Ma Q."/>
            <person name="Ju M."/>
            <person name="Zhao R."/>
            <person name="Li G."/>
            <person name="Mu C."/>
            <person name="Tian Q."/>
            <person name="Mei H."/>
            <person name="Zhang T."/>
            <person name="Gao T."/>
            <person name="Zhang H."/>
        </authorList>
    </citation>
    <scope>NUCLEOTIDE SEQUENCE</scope>
    <source>
        <strain evidence="2">G01</strain>
    </source>
</reference>
<accession>A0AAW2LG56</accession>
<evidence type="ECO:0000313" key="2">
    <source>
        <dbReference type="EMBL" id="KAL0317380.1"/>
    </source>
</evidence>